<evidence type="ECO:0000259" key="3">
    <source>
        <dbReference type="PROSITE" id="PS50102"/>
    </source>
</evidence>
<evidence type="ECO:0000256" key="1">
    <source>
        <dbReference type="PROSITE-ProRule" id="PRU00176"/>
    </source>
</evidence>
<name>A0A5J4TQA5_9EUKA</name>
<dbReference type="AlphaFoldDB" id="A0A5J4TQA5"/>
<dbReference type="InterPro" id="IPR012677">
    <property type="entry name" value="Nucleotide-bd_a/b_plait_sf"/>
</dbReference>
<feature type="compositionally biased region" description="Low complexity" evidence="2">
    <location>
        <begin position="174"/>
        <end position="186"/>
    </location>
</feature>
<dbReference type="Proteomes" id="UP000324800">
    <property type="component" value="Unassembled WGS sequence"/>
</dbReference>
<dbReference type="PROSITE" id="PS50102">
    <property type="entry name" value="RRM"/>
    <property type="match status" value="1"/>
</dbReference>
<feature type="domain" description="RRM" evidence="3">
    <location>
        <begin position="1"/>
        <end position="48"/>
    </location>
</feature>
<dbReference type="SUPFAM" id="SSF54928">
    <property type="entry name" value="RNA-binding domain, RBD"/>
    <property type="match status" value="1"/>
</dbReference>
<reference evidence="4 5" key="1">
    <citation type="submission" date="2019-03" db="EMBL/GenBank/DDBJ databases">
        <title>Single cell metagenomics reveals metabolic interactions within the superorganism composed of flagellate Streblomastix strix and complex community of Bacteroidetes bacteria on its surface.</title>
        <authorList>
            <person name="Treitli S.C."/>
            <person name="Kolisko M."/>
            <person name="Husnik F."/>
            <person name="Keeling P."/>
            <person name="Hampl V."/>
        </authorList>
    </citation>
    <scope>NUCLEOTIDE SEQUENCE [LARGE SCALE GENOMIC DNA]</scope>
    <source>
        <strain evidence="4">ST1C</strain>
    </source>
</reference>
<evidence type="ECO:0000256" key="2">
    <source>
        <dbReference type="SAM" id="MobiDB-lite"/>
    </source>
</evidence>
<accession>A0A5J4TQA5</accession>
<dbReference type="Pfam" id="PF00076">
    <property type="entry name" value="RRM_1"/>
    <property type="match status" value="1"/>
</dbReference>
<evidence type="ECO:0000313" key="4">
    <source>
        <dbReference type="EMBL" id="KAA6360093.1"/>
    </source>
</evidence>
<dbReference type="EMBL" id="SNRW01027440">
    <property type="protein sequence ID" value="KAA6360093.1"/>
    <property type="molecule type" value="Genomic_DNA"/>
</dbReference>
<feature type="region of interest" description="Disordered" evidence="2">
    <location>
        <begin position="297"/>
        <end position="339"/>
    </location>
</feature>
<comment type="caution">
    <text evidence="4">The sequence shown here is derived from an EMBL/GenBank/DDBJ whole genome shotgun (WGS) entry which is preliminary data.</text>
</comment>
<dbReference type="InterPro" id="IPR035979">
    <property type="entry name" value="RBD_domain_sf"/>
</dbReference>
<evidence type="ECO:0000313" key="5">
    <source>
        <dbReference type="Proteomes" id="UP000324800"/>
    </source>
</evidence>
<dbReference type="GO" id="GO:0003723">
    <property type="term" value="F:RNA binding"/>
    <property type="evidence" value="ECO:0007669"/>
    <property type="project" value="UniProtKB-UniRule"/>
</dbReference>
<dbReference type="InterPro" id="IPR000504">
    <property type="entry name" value="RRM_dom"/>
</dbReference>
<gene>
    <name evidence="4" type="ORF">EZS28_044380</name>
</gene>
<protein>
    <recommendedName>
        <fullName evidence="3">RRM domain-containing protein</fullName>
    </recommendedName>
</protein>
<feature type="region of interest" description="Disordered" evidence="2">
    <location>
        <begin position="65"/>
        <end position="186"/>
    </location>
</feature>
<sequence length="339" mass="37736">MRNEQGVSRGFGFCCFEKDEEAANALKQLKGKVIDGTTDELIVNYCQSRDERTATYRRSQFFNPYNQIQPPLQHNPLPQQNIQGPVEQQNNIPSFQSSPQDSNNEAPEPLIQQHTIQQGPQHPDQIRNLTSPQVGNIGPGQQGLFTPNMLGQQQMHQQILQQQGPPPQNQFRAPFQAGQQGPGPNQQGYYQPYHQQGIQGPVNQFPGNMQQYGGMGQQRYNQRRSQGIGNQYGGGVQGGYHVGPGQYNNYQYGQHNRQLQQMNLQQQQRFVYSSAGSMQPQPLQQQLIPQLNPIHSQGEQILPTPLDQNTQSSGSLSPQQAQTTPSISQLSGDGTPAAV</sequence>
<feature type="compositionally biased region" description="Low complexity" evidence="2">
    <location>
        <begin position="66"/>
        <end position="83"/>
    </location>
</feature>
<proteinExistence type="predicted"/>
<feature type="compositionally biased region" description="Polar residues" evidence="2">
    <location>
        <begin position="306"/>
        <end position="332"/>
    </location>
</feature>
<dbReference type="Gene3D" id="3.30.70.330">
    <property type="match status" value="1"/>
</dbReference>
<feature type="non-terminal residue" evidence="4">
    <location>
        <position position="339"/>
    </location>
</feature>
<keyword evidence="1" id="KW-0694">RNA-binding</keyword>
<organism evidence="4 5">
    <name type="scientific">Streblomastix strix</name>
    <dbReference type="NCBI Taxonomy" id="222440"/>
    <lineage>
        <taxon>Eukaryota</taxon>
        <taxon>Metamonada</taxon>
        <taxon>Preaxostyla</taxon>
        <taxon>Oxymonadida</taxon>
        <taxon>Streblomastigidae</taxon>
        <taxon>Streblomastix</taxon>
    </lineage>
</organism>
<feature type="compositionally biased region" description="Polar residues" evidence="2">
    <location>
        <begin position="86"/>
        <end position="105"/>
    </location>
</feature>
<feature type="compositionally biased region" description="Low complexity" evidence="2">
    <location>
        <begin position="147"/>
        <end position="163"/>
    </location>
</feature>